<sequence length="177" mass="19764">MTYLSDRQRVEIALPAHVMMGVLFAGVPEDEQKTDPDFRCAVDLLRQAAREAVDDLSDRSARKVLERVRRVHHSIVAPYSGEGEDVGKFGLIAFYWIKDLVETGYFVFAEGSAIDRALTLYITAIEHKAAISKLDASARKQSRKMIRRLQATGYYAGLAMDAAQIADELGDWEETAP</sequence>
<evidence type="ECO:0000313" key="1">
    <source>
        <dbReference type="EMBL" id="GLK86631.1"/>
    </source>
</evidence>
<name>A0A9W6K1R5_9HYPH</name>
<gene>
    <name evidence="1" type="ORF">GCM10017653_47010</name>
</gene>
<dbReference type="Proteomes" id="UP001143330">
    <property type="component" value="Unassembled WGS sequence"/>
</dbReference>
<dbReference type="EMBL" id="BSFM01000021">
    <property type="protein sequence ID" value="GLK86631.1"/>
    <property type="molecule type" value="Genomic_DNA"/>
</dbReference>
<reference evidence="1" key="2">
    <citation type="submission" date="2023-01" db="EMBL/GenBank/DDBJ databases">
        <authorList>
            <person name="Sun Q."/>
            <person name="Evtushenko L."/>
        </authorList>
    </citation>
    <scope>NUCLEOTIDE SEQUENCE</scope>
    <source>
        <strain evidence="1">VKM B-2789</strain>
    </source>
</reference>
<proteinExistence type="predicted"/>
<dbReference type="AlphaFoldDB" id="A0A9W6K1R5"/>
<accession>A0A9W6K1R5</accession>
<organism evidence="1 2">
    <name type="scientific">Ancylobacter defluvii</name>
    <dbReference type="NCBI Taxonomy" id="1282440"/>
    <lineage>
        <taxon>Bacteria</taxon>
        <taxon>Pseudomonadati</taxon>
        <taxon>Pseudomonadota</taxon>
        <taxon>Alphaproteobacteria</taxon>
        <taxon>Hyphomicrobiales</taxon>
        <taxon>Xanthobacteraceae</taxon>
        <taxon>Ancylobacter</taxon>
    </lineage>
</organism>
<evidence type="ECO:0000313" key="2">
    <source>
        <dbReference type="Proteomes" id="UP001143330"/>
    </source>
</evidence>
<protein>
    <submittedName>
        <fullName evidence="1">Uncharacterized protein</fullName>
    </submittedName>
</protein>
<keyword evidence="2" id="KW-1185">Reference proteome</keyword>
<reference evidence="1" key="1">
    <citation type="journal article" date="2014" name="Int. J. Syst. Evol. Microbiol.">
        <title>Complete genome sequence of Corynebacterium casei LMG S-19264T (=DSM 44701T), isolated from a smear-ripened cheese.</title>
        <authorList>
            <consortium name="US DOE Joint Genome Institute (JGI-PGF)"/>
            <person name="Walter F."/>
            <person name="Albersmeier A."/>
            <person name="Kalinowski J."/>
            <person name="Ruckert C."/>
        </authorList>
    </citation>
    <scope>NUCLEOTIDE SEQUENCE</scope>
    <source>
        <strain evidence="1">VKM B-2789</strain>
    </source>
</reference>
<comment type="caution">
    <text evidence="1">The sequence shown here is derived from an EMBL/GenBank/DDBJ whole genome shotgun (WGS) entry which is preliminary data.</text>
</comment>